<accession>A0A2T0N2M5</accession>
<feature type="region of interest" description="Disordered" evidence="1">
    <location>
        <begin position="1"/>
        <end position="23"/>
    </location>
</feature>
<name>A0A2T0N2M5_9ACTN</name>
<evidence type="ECO:0000313" key="3">
    <source>
        <dbReference type="Proteomes" id="UP000238312"/>
    </source>
</evidence>
<dbReference type="RefSeq" id="WP_106239845.1">
    <property type="nucleotide sequence ID" value="NZ_PVNG01000006.1"/>
</dbReference>
<dbReference type="OrthoDB" id="3525580at2"/>
<feature type="compositionally biased region" description="Basic residues" evidence="1">
    <location>
        <begin position="1"/>
        <end position="13"/>
    </location>
</feature>
<dbReference type="Proteomes" id="UP000238312">
    <property type="component" value="Unassembled WGS sequence"/>
</dbReference>
<dbReference type="AlphaFoldDB" id="A0A2T0N2M5"/>
<organism evidence="2 3">
    <name type="scientific">Nonomuraea fuscirosea</name>
    <dbReference type="NCBI Taxonomy" id="1291556"/>
    <lineage>
        <taxon>Bacteria</taxon>
        <taxon>Bacillati</taxon>
        <taxon>Actinomycetota</taxon>
        <taxon>Actinomycetes</taxon>
        <taxon>Streptosporangiales</taxon>
        <taxon>Streptosporangiaceae</taxon>
        <taxon>Nonomuraea</taxon>
    </lineage>
</organism>
<sequence length="222" mass="24590">MSSTTRRTRKRPRANFTPEQRAEWAARKHADKQAAIAARENGAAVLASRPELIDMFRMYASRVMGHRTLGNALGMMAQRPDAIRVNSAFFWAKEGRTVLDEAKPLCVLARRRGNKIVAEENPDTGEVEETVQGKWSGWTAERVFDVRDTVPSKEPCPLCGGEAGQRCPDSCPVYDPVTGPLPSRDEVAELLDKILREEGGFDLDFAEAARDEATDLEGEDGE</sequence>
<keyword evidence="3" id="KW-1185">Reference proteome</keyword>
<proteinExistence type="predicted"/>
<dbReference type="EMBL" id="PVNG01000006">
    <property type="protein sequence ID" value="PRX66189.1"/>
    <property type="molecule type" value="Genomic_DNA"/>
</dbReference>
<gene>
    <name evidence="2" type="ORF">B0I32_106325</name>
</gene>
<comment type="caution">
    <text evidence="2">The sequence shown here is derived from an EMBL/GenBank/DDBJ whole genome shotgun (WGS) entry which is preliminary data.</text>
</comment>
<reference evidence="2 3" key="1">
    <citation type="submission" date="2018-03" db="EMBL/GenBank/DDBJ databases">
        <title>Genomic Encyclopedia of Type Strains, Phase III (KMG-III): the genomes of soil and plant-associated and newly described type strains.</title>
        <authorList>
            <person name="Whitman W."/>
        </authorList>
    </citation>
    <scope>NUCLEOTIDE SEQUENCE [LARGE SCALE GENOMIC DNA]</scope>
    <source>
        <strain evidence="2 3">CGMCC 4.7104</strain>
    </source>
</reference>
<evidence type="ECO:0000256" key="1">
    <source>
        <dbReference type="SAM" id="MobiDB-lite"/>
    </source>
</evidence>
<evidence type="ECO:0000313" key="2">
    <source>
        <dbReference type="EMBL" id="PRX66189.1"/>
    </source>
</evidence>
<protein>
    <submittedName>
        <fullName evidence="2">Uncharacterized protein</fullName>
    </submittedName>
</protein>